<dbReference type="InterPro" id="IPR007138">
    <property type="entry name" value="ABM_dom"/>
</dbReference>
<name>A0ABV1NZE5_9ACTN</name>
<organism evidence="2 3">
    <name type="scientific">Nocardioides kribbensis</name>
    <dbReference type="NCBI Taxonomy" id="305517"/>
    <lineage>
        <taxon>Bacteria</taxon>
        <taxon>Bacillati</taxon>
        <taxon>Actinomycetota</taxon>
        <taxon>Actinomycetes</taxon>
        <taxon>Propionibacteriales</taxon>
        <taxon>Nocardioidaceae</taxon>
        <taxon>Nocardioides</taxon>
    </lineage>
</organism>
<dbReference type="Gene3D" id="3.30.70.100">
    <property type="match status" value="1"/>
</dbReference>
<keyword evidence="2" id="KW-0503">Monooxygenase</keyword>
<evidence type="ECO:0000313" key="3">
    <source>
        <dbReference type="Proteomes" id="UP001482520"/>
    </source>
</evidence>
<keyword evidence="3" id="KW-1185">Reference proteome</keyword>
<feature type="domain" description="ABM" evidence="1">
    <location>
        <begin position="5"/>
        <end position="94"/>
    </location>
</feature>
<dbReference type="RefSeq" id="WP_349804760.1">
    <property type="nucleotide sequence ID" value="NZ_JBEGDP010000011.1"/>
</dbReference>
<dbReference type="PANTHER" id="PTHR33336:SF3">
    <property type="entry name" value="ABM DOMAIN-CONTAINING PROTEIN"/>
    <property type="match status" value="1"/>
</dbReference>
<dbReference type="PANTHER" id="PTHR33336">
    <property type="entry name" value="QUINOL MONOOXYGENASE YGIN-RELATED"/>
    <property type="match status" value="1"/>
</dbReference>
<dbReference type="InterPro" id="IPR050744">
    <property type="entry name" value="AI-2_Isomerase_LsrG"/>
</dbReference>
<dbReference type="InterPro" id="IPR011008">
    <property type="entry name" value="Dimeric_a/b-barrel"/>
</dbReference>
<dbReference type="EMBL" id="JBEGDP010000011">
    <property type="protein sequence ID" value="MEQ7847905.1"/>
    <property type="molecule type" value="Genomic_DNA"/>
</dbReference>
<dbReference type="EC" id="1.-.-.-" evidence="2"/>
<dbReference type="SUPFAM" id="SSF54909">
    <property type="entry name" value="Dimeric alpha+beta barrel"/>
    <property type="match status" value="1"/>
</dbReference>
<sequence length="98" mass="10241">MSSELQVVATIPTDPAHREAVQAGLAELVAATRAEDGCLAYTAYESATAPGVFVTVETWRSQADLDAHMQTAHIARAFEVLGAALVGEVAIHPLTPLA</sequence>
<keyword evidence="2" id="KW-0560">Oxidoreductase</keyword>
<dbReference type="Proteomes" id="UP001482520">
    <property type="component" value="Unassembled WGS sequence"/>
</dbReference>
<accession>A0ABV1NZE5</accession>
<dbReference type="Pfam" id="PF03992">
    <property type="entry name" value="ABM"/>
    <property type="match status" value="1"/>
</dbReference>
<evidence type="ECO:0000259" key="1">
    <source>
        <dbReference type="PROSITE" id="PS51725"/>
    </source>
</evidence>
<gene>
    <name evidence="2" type="ORF">V6R90_11510</name>
</gene>
<comment type="caution">
    <text evidence="2">The sequence shown here is derived from an EMBL/GenBank/DDBJ whole genome shotgun (WGS) entry which is preliminary data.</text>
</comment>
<protein>
    <submittedName>
        <fullName evidence="2">Quinol monooxygenase</fullName>
        <ecNumber evidence="2">1.-.-.-</ecNumber>
    </submittedName>
</protein>
<proteinExistence type="predicted"/>
<evidence type="ECO:0000313" key="2">
    <source>
        <dbReference type="EMBL" id="MEQ7847905.1"/>
    </source>
</evidence>
<dbReference type="GO" id="GO:0004497">
    <property type="term" value="F:monooxygenase activity"/>
    <property type="evidence" value="ECO:0007669"/>
    <property type="project" value="UniProtKB-KW"/>
</dbReference>
<dbReference type="PROSITE" id="PS51725">
    <property type="entry name" value="ABM"/>
    <property type="match status" value="1"/>
</dbReference>
<reference evidence="2 3" key="1">
    <citation type="submission" date="2024-02" db="EMBL/GenBank/DDBJ databases">
        <title>Full genome sequence of Nocardioides kribbensis.</title>
        <authorList>
            <person name="Poletto B.L."/>
            <person name="Silva G."/>
            <person name="Galante D."/>
            <person name="Campos K.R."/>
            <person name="Santos M.B.N."/>
            <person name="Sacchi C.T."/>
        </authorList>
    </citation>
    <scope>NUCLEOTIDE SEQUENCE [LARGE SCALE GENOMIC DNA]</scope>
    <source>
        <strain evidence="2 3">O4R</strain>
    </source>
</reference>